<feature type="region of interest" description="Disordered" evidence="1">
    <location>
        <begin position="1"/>
        <end position="32"/>
    </location>
</feature>
<feature type="region of interest" description="Disordered" evidence="1">
    <location>
        <begin position="74"/>
        <end position="93"/>
    </location>
</feature>
<feature type="compositionally biased region" description="Low complexity" evidence="1">
    <location>
        <begin position="15"/>
        <end position="30"/>
    </location>
</feature>
<comment type="caution">
    <text evidence="2">The sequence shown here is derived from an EMBL/GenBank/DDBJ whole genome shotgun (WGS) entry which is preliminary data.</text>
</comment>
<evidence type="ECO:0000313" key="2">
    <source>
        <dbReference type="EMBL" id="KAL0434259.1"/>
    </source>
</evidence>
<reference evidence="2" key="2">
    <citation type="journal article" date="2024" name="Plant">
        <title>Genomic evolution and insights into agronomic trait innovations of Sesamum species.</title>
        <authorList>
            <person name="Miao H."/>
            <person name="Wang L."/>
            <person name="Qu L."/>
            <person name="Liu H."/>
            <person name="Sun Y."/>
            <person name="Le M."/>
            <person name="Wang Q."/>
            <person name="Wei S."/>
            <person name="Zheng Y."/>
            <person name="Lin W."/>
            <person name="Duan Y."/>
            <person name="Cao H."/>
            <person name="Xiong S."/>
            <person name="Wang X."/>
            <person name="Wei L."/>
            <person name="Li C."/>
            <person name="Ma Q."/>
            <person name="Ju M."/>
            <person name="Zhao R."/>
            <person name="Li G."/>
            <person name="Mu C."/>
            <person name="Tian Q."/>
            <person name="Mei H."/>
            <person name="Zhang T."/>
            <person name="Gao T."/>
            <person name="Zhang H."/>
        </authorList>
    </citation>
    <scope>NUCLEOTIDE SEQUENCE</scope>
    <source>
        <strain evidence="2">KEN1</strain>
    </source>
</reference>
<gene>
    <name evidence="2" type="ORF">Slati_2760200</name>
</gene>
<feature type="compositionally biased region" description="Acidic residues" evidence="1">
    <location>
        <begin position="75"/>
        <end position="93"/>
    </location>
</feature>
<proteinExistence type="predicted"/>
<evidence type="ECO:0000256" key="1">
    <source>
        <dbReference type="SAM" id="MobiDB-lite"/>
    </source>
</evidence>
<organism evidence="2">
    <name type="scientific">Sesamum latifolium</name>
    <dbReference type="NCBI Taxonomy" id="2727402"/>
    <lineage>
        <taxon>Eukaryota</taxon>
        <taxon>Viridiplantae</taxon>
        <taxon>Streptophyta</taxon>
        <taxon>Embryophyta</taxon>
        <taxon>Tracheophyta</taxon>
        <taxon>Spermatophyta</taxon>
        <taxon>Magnoliopsida</taxon>
        <taxon>eudicotyledons</taxon>
        <taxon>Gunneridae</taxon>
        <taxon>Pentapetalae</taxon>
        <taxon>asterids</taxon>
        <taxon>lamiids</taxon>
        <taxon>Lamiales</taxon>
        <taxon>Pedaliaceae</taxon>
        <taxon>Sesamum</taxon>
    </lineage>
</organism>
<dbReference type="AlphaFoldDB" id="A0AAW2VX17"/>
<dbReference type="EMBL" id="JACGWN010000009">
    <property type="protein sequence ID" value="KAL0434259.1"/>
    <property type="molecule type" value="Genomic_DNA"/>
</dbReference>
<sequence>MGSDALMSDAAQPWTTEARPSSSTAAPSPTNTKLDKIMLVLSALCTKMEMPQIFPEVQSNTDGPVEGAVQPLAEDAADTELSDEPEALDYDLF</sequence>
<reference evidence="2" key="1">
    <citation type="submission" date="2020-06" db="EMBL/GenBank/DDBJ databases">
        <authorList>
            <person name="Li T."/>
            <person name="Hu X."/>
            <person name="Zhang T."/>
            <person name="Song X."/>
            <person name="Zhang H."/>
            <person name="Dai N."/>
            <person name="Sheng W."/>
            <person name="Hou X."/>
            <person name="Wei L."/>
        </authorList>
    </citation>
    <scope>NUCLEOTIDE SEQUENCE</scope>
    <source>
        <strain evidence="2">KEN1</strain>
        <tissue evidence="2">Leaf</tissue>
    </source>
</reference>
<protein>
    <submittedName>
        <fullName evidence="2">Uncharacterized protein</fullName>
    </submittedName>
</protein>
<accession>A0AAW2VX17</accession>
<name>A0AAW2VX17_9LAMI</name>